<evidence type="ECO:0000313" key="3">
    <source>
        <dbReference type="Proteomes" id="UP000018852"/>
    </source>
</evidence>
<sequence length="64" mass="6925">MSTQTHRASGDHHVEIYDNPADSVGSWMIAILVTAIPVVGFIYLVVVAFGATSSPSRRNWARAP</sequence>
<organism evidence="2 3">
    <name type="scientific">Actinomyces urogenitalis DORA_12</name>
    <dbReference type="NCBI Taxonomy" id="1403939"/>
    <lineage>
        <taxon>Bacteria</taxon>
        <taxon>Bacillati</taxon>
        <taxon>Actinomycetota</taxon>
        <taxon>Actinomycetes</taxon>
        <taxon>Actinomycetales</taxon>
        <taxon>Actinomycetaceae</taxon>
        <taxon>Actinomyces</taxon>
    </lineage>
</organism>
<keyword evidence="1" id="KW-1133">Transmembrane helix</keyword>
<feature type="non-terminal residue" evidence="2">
    <location>
        <position position="64"/>
    </location>
</feature>
<name>W1VEQ0_9ACTO</name>
<accession>W1VEQ0</accession>
<dbReference type="Proteomes" id="UP000018852">
    <property type="component" value="Unassembled WGS sequence"/>
</dbReference>
<keyword evidence="1" id="KW-0812">Transmembrane</keyword>
<protein>
    <submittedName>
        <fullName evidence="2">Uncharacterized protein</fullName>
    </submittedName>
</protein>
<keyword evidence="1" id="KW-0472">Membrane</keyword>
<comment type="caution">
    <text evidence="2">The sequence shown here is derived from an EMBL/GenBank/DDBJ whole genome shotgun (WGS) entry which is preliminary data.</text>
</comment>
<gene>
    <name evidence="2" type="ORF">Q605_AUC00861G0003</name>
</gene>
<evidence type="ECO:0000313" key="2">
    <source>
        <dbReference type="EMBL" id="ETJ03280.1"/>
    </source>
</evidence>
<dbReference type="AlphaFoldDB" id="W1VEQ0"/>
<dbReference type="EMBL" id="AZLV01000861">
    <property type="protein sequence ID" value="ETJ03280.1"/>
    <property type="molecule type" value="Genomic_DNA"/>
</dbReference>
<feature type="transmembrane region" description="Helical" evidence="1">
    <location>
        <begin position="27"/>
        <end position="52"/>
    </location>
</feature>
<reference evidence="2 3" key="1">
    <citation type="submission" date="2013-12" db="EMBL/GenBank/DDBJ databases">
        <title>A Varibaculum cambriense genome reconstructed from a premature infant gut community with otherwise low bacterial novelty that shifts toward anaerobic metabolism during the third week of life.</title>
        <authorList>
            <person name="Brown C.T."/>
            <person name="Sharon I."/>
            <person name="Thomas B.C."/>
            <person name="Castelle C.J."/>
            <person name="Morowitz M.J."/>
            <person name="Banfield J.F."/>
        </authorList>
    </citation>
    <scope>NUCLEOTIDE SEQUENCE [LARGE SCALE GENOMIC DNA]</scope>
    <source>
        <strain evidence="3">DORA_12</strain>
    </source>
</reference>
<evidence type="ECO:0000256" key="1">
    <source>
        <dbReference type="SAM" id="Phobius"/>
    </source>
</evidence>
<proteinExistence type="predicted"/>